<feature type="domain" description="Integrase catalytic" evidence="2">
    <location>
        <begin position="105"/>
        <end position="280"/>
    </location>
</feature>
<dbReference type="PANTHER" id="PTHR46889">
    <property type="entry name" value="TRANSPOSASE INSF FOR INSERTION SEQUENCE IS3B-RELATED"/>
    <property type="match status" value="1"/>
</dbReference>
<dbReference type="PROSITE" id="PS50994">
    <property type="entry name" value="INTEGRASE"/>
    <property type="match status" value="1"/>
</dbReference>
<dbReference type="Pfam" id="PF00665">
    <property type="entry name" value="rve"/>
    <property type="match status" value="1"/>
</dbReference>
<evidence type="ECO:0000259" key="2">
    <source>
        <dbReference type="PROSITE" id="PS50994"/>
    </source>
</evidence>
<dbReference type="InterPro" id="IPR001584">
    <property type="entry name" value="Integrase_cat-core"/>
</dbReference>
<dbReference type="Proteomes" id="UP001058098">
    <property type="component" value="Chromosome"/>
</dbReference>
<accession>A0ABY5QVX2</accession>
<dbReference type="Pfam" id="PF13276">
    <property type="entry name" value="HTH_21"/>
    <property type="match status" value="1"/>
</dbReference>
<sequence>MTAHVPQGSPGIEQMCRLAGVSRAGYYRHWRQSAPRQEETGLRDVIQRLALANRHYGYRRIGALLGREGWQVNHKRVLRVMGEDNLLCLRTRPFVPRTTDSRHSWRGVPNLARGMELTGVNQLWVADITYLHLAEQFAYLAVVLDAFSRKVIGWALELHLRASLAVDALKMAISARVPVPGSLIHHSDRGVQYACTTYSDILHGHGIQPSMSRVGNPYDNARAESFMKTLKQEEVAGLAYRDAPDARRRIASFIEDVYNRQRLHSALNYLTPEEYEKTLSTPSENAALGMKLLYIHEGNFMPSKALCRRDKRSRDCGGARDRPKYGARQPGSS</sequence>
<evidence type="ECO:0000313" key="4">
    <source>
        <dbReference type="Proteomes" id="UP001058098"/>
    </source>
</evidence>
<dbReference type="Gene3D" id="3.30.420.10">
    <property type="entry name" value="Ribonuclease H-like superfamily/Ribonuclease H"/>
    <property type="match status" value="1"/>
</dbReference>
<dbReference type="Pfam" id="PF13333">
    <property type="entry name" value="rve_2"/>
    <property type="match status" value="1"/>
</dbReference>
<dbReference type="InterPro" id="IPR025948">
    <property type="entry name" value="HTH-like_dom"/>
</dbReference>
<dbReference type="SUPFAM" id="SSF53098">
    <property type="entry name" value="Ribonuclease H-like"/>
    <property type="match status" value="1"/>
</dbReference>
<feature type="compositionally biased region" description="Basic and acidic residues" evidence="1">
    <location>
        <begin position="312"/>
        <end position="324"/>
    </location>
</feature>
<dbReference type="RefSeq" id="WP_258120144.1">
    <property type="nucleotide sequence ID" value="NZ_CP062229.1"/>
</dbReference>
<evidence type="ECO:0000256" key="1">
    <source>
        <dbReference type="SAM" id="MobiDB-lite"/>
    </source>
</evidence>
<evidence type="ECO:0000313" key="3">
    <source>
        <dbReference type="EMBL" id="UVC15361.1"/>
    </source>
</evidence>
<keyword evidence="4" id="KW-1185">Reference proteome</keyword>
<dbReference type="NCBIfam" id="NF033516">
    <property type="entry name" value="transpos_IS3"/>
    <property type="match status" value="1"/>
</dbReference>
<name>A0ABY5QVX2_9HYPH</name>
<gene>
    <name evidence="3" type="ORF">IHQ72_33485</name>
</gene>
<dbReference type="InterPro" id="IPR050900">
    <property type="entry name" value="Transposase_IS3/IS150/IS904"/>
</dbReference>
<organism evidence="3 4">
    <name type="scientific">Mesorhizobium onobrychidis</name>
    <dbReference type="NCBI Taxonomy" id="2775404"/>
    <lineage>
        <taxon>Bacteria</taxon>
        <taxon>Pseudomonadati</taxon>
        <taxon>Pseudomonadota</taxon>
        <taxon>Alphaproteobacteria</taxon>
        <taxon>Hyphomicrobiales</taxon>
        <taxon>Phyllobacteriaceae</taxon>
        <taxon>Mesorhizobium</taxon>
    </lineage>
</organism>
<dbReference type="InterPro" id="IPR012337">
    <property type="entry name" value="RNaseH-like_sf"/>
</dbReference>
<dbReference type="EMBL" id="CP062229">
    <property type="protein sequence ID" value="UVC15361.1"/>
    <property type="molecule type" value="Genomic_DNA"/>
</dbReference>
<dbReference type="PANTHER" id="PTHR46889:SF7">
    <property type="entry name" value="TRANSPOSASE FOR INSERTION SEQUENCE ELEMENT IS904"/>
    <property type="match status" value="1"/>
</dbReference>
<proteinExistence type="predicted"/>
<feature type="region of interest" description="Disordered" evidence="1">
    <location>
        <begin position="311"/>
        <end position="333"/>
    </location>
</feature>
<reference evidence="3" key="1">
    <citation type="submission" date="2020-09" db="EMBL/GenBank/DDBJ databases">
        <title>Rhizobia associated with sainfoin plants.</title>
        <authorList>
            <person name="Asharfi S."/>
            <person name="Kuzmanovic N."/>
            <person name="Bunk B."/>
            <person name="Sproeer C."/>
            <person name="Becker M."/>
            <person name="Thuenen T."/>
        </authorList>
    </citation>
    <scope>NUCLEOTIDE SEQUENCE</scope>
    <source>
        <strain evidence="3">OM4</strain>
    </source>
</reference>
<protein>
    <submittedName>
        <fullName evidence="3">IS3 family transposase</fullName>
    </submittedName>
</protein>
<dbReference type="InterPro" id="IPR036397">
    <property type="entry name" value="RNaseH_sf"/>
</dbReference>
<dbReference type="InterPro" id="IPR048020">
    <property type="entry name" value="Transpos_IS3"/>
</dbReference>